<reference evidence="1 2" key="1">
    <citation type="submission" date="2019-11" db="EMBL/GenBank/DDBJ databases">
        <title>Whole genome sequence of Oryza granulata.</title>
        <authorList>
            <person name="Li W."/>
        </authorList>
    </citation>
    <scope>NUCLEOTIDE SEQUENCE [LARGE SCALE GENOMIC DNA]</scope>
    <source>
        <strain evidence="2">cv. Menghai</strain>
        <tissue evidence="1">Leaf</tissue>
    </source>
</reference>
<sequence length="101" mass="10580">MAANGDVIKFGTTASVVTLHQYHPVAIADGVLELIIAADIICTLGVGAAVCVSPTRSNGKGGRSQYEETVTNTGARTNEAVDTADTHLHPLHRICIMHGRT</sequence>
<keyword evidence="2" id="KW-1185">Reference proteome</keyword>
<evidence type="ECO:0000313" key="2">
    <source>
        <dbReference type="Proteomes" id="UP000479710"/>
    </source>
</evidence>
<proteinExistence type="predicted"/>
<comment type="caution">
    <text evidence="1">The sequence shown here is derived from an EMBL/GenBank/DDBJ whole genome shotgun (WGS) entry which is preliminary data.</text>
</comment>
<dbReference type="Proteomes" id="UP000479710">
    <property type="component" value="Unassembled WGS sequence"/>
</dbReference>
<dbReference type="EMBL" id="SPHZ02000002">
    <property type="protein sequence ID" value="KAF0929609.1"/>
    <property type="molecule type" value="Genomic_DNA"/>
</dbReference>
<accession>A0A6G1EYF0</accession>
<protein>
    <submittedName>
        <fullName evidence="1">Uncharacterized protein</fullName>
    </submittedName>
</protein>
<name>A0A6G1EYF0_9ORYZ</name>
<evidence type="ECO:0000313" key="1">
    <source>
        <dbReference type="EMBL" id="KAF0929609.1"/>
    </source>
</evidence>
<organism evidence="1 2">
    <name type="scientific">Oryza meyeriana var. granulata</name>
    <dbReference type="NCBI Taxonomy" id="110450"/>
    <lineage>
        <taxon>Eukaryota</taxon>
        <taxon>Viridiplantae</taxon>
        <taxon>Streptophyta</taxon>
        <taxon>Embryophyta</taxon>
        <taxon>Tracheophyta</taxon>
        <taxon>Spermatophyta</taxon>
        <taxon>Magnoliopsida</taxon>
        <taxon>Liliopsida</taxon>
        <taxon>Poales</taxon>
        <taxon>Poaceae</taxon>
        <taxon>BOP clade</taxon>
        <taxon>Oryzoideae</taxon>
        <taxon>Oryzeae</taxon>
        <taxon>Oryzinae</taxon>
        <taxon>Oryza</taxon>
        <taxon>Oryza meyeriana</taxon>
    </lineage>
</organism>
<gene>
    <name evidence="1" type="ORF">E2562_022977</name>
</gene>
<dbReference type="AlphaFoldDB" id="A0A6G1EYF0"/>